<dbReference type="AlphaFoldDB" id="A0A4Y7L5J8"/>
<organism evidence="1 2">
    <name type="scientific">Papaver somniferum</name>
    <name type="common">Opium poppy</name>
    <dbReference type="NCBI Taxonomy" id="3469"/>
    <lineage>
        <taxon>Eukaryota</taxon>
        <taxon>Viridiplantae</taxon>
        <taxon>Streptophyta</taxon>
        <taxon>Embryophyta</taxon>
        <taxon>Tracheophyta</taxon>
        <taxon>Spermatophyta</taxon>
        <taxon>Magnoliopsida</taxon>
        <taxon>Ranunculales</taxon>
        <taxon>Papaveraceae</taxon>
        <taxon>Papaveroideae</taxon>
        <taxon>Papaver</taxon>
    </lineage>
</organism>
<reference evidence="1 2" key="1">
    <citation type="journal article" date="2018" name="Science">
        <title>The opium poppy genome and morphinan production.</title>
        <authorList>
            <person name="Guo L."/>
            <person name="Winzer T."/>
            <person name="Yang X."/>
            <person name="Li Y."/>
            <person name="Ning Z."/>
            <person name="He Z."/>
            <person name="Teodor R."/>
            <person name="Lu Y."/>
            <person name="Bowser T.A."/>
            <person name="Graham I.A."/>
            <person name="Ye K."/>
        </authorList>
    </citation>
    <scope>NUCLEOTIDE SEQUENCE [LARGE SCALE GENOMIC DNA]</scope>
    <source>
        <strain evidence="2">cv. HN1</strain>
        <tissue evidence="1">Leaves</tissue>
    </source>
</reference>
<proteinExistence type="predicted"/>
<dbReference type="Proteomes" id="UP000316621">
    <property type="component" value="Chromosome 10"/>
</dbReference>
<sequence>MTRDMARKKRFQSLCVAFYYGEDYYVGEGLSVKEAFQVIAKNTLKSEEDEEMKTSISPLLHHIYPKPYAEV</sequence>
<dbReference type="Gramene" id="RZC80217">
    <property type="protein sequence ID" value="RZC80217"/>
    <property type="gene ID" value="C5167_042790"/>
</dbReference>
<evidence type="ECO:0000313" key="2">
    <source>
        <dbReference type="Proteomes" id="UP000316621"/>
    </source>
</evidence>
<name>A0A4Y7L5J8_PAPSO</name>
<dbReference type="EMBL" id="CM010724">
    <property type="protein sequence ID" value="RZC80217.1"/>
    <property type="molecule type" value="Genomic_DNA"/>
</dbReference>
<keyword evidence="2" id="KW-1185">Reference proteome</keyword>
<evidence type="ECO:0000313" key="1">
    <source>
        <dbReference type="EMBL" id="RZC80217.1"/>
    </source>
</evidence>
<gene>
    <name evidence="1" type="ORF">C5167_042790</name>
</gene>
<accession>A0A4Y7L5J8</accession>
<protein>
    <submittedName>
        <fullName evidence="1">Uncharacterized protein</fullName>
    </submittedName>
</protein>